<keyword evidence="2" id="KW-1185">Reference proteome</keyword>
<dbReference type="Proteomes" id="UP000518266">
    <property type="component" value="Unassembled WGS sequence"/>
</dbReference>
<dbReference type="PANTHER" id="PTHR47526">
    <property type="entry name" value="ATP-DEPENDENT DNA HELICASE"/>
    <property type="match status" value="1"/>
</dbReference>
<dbReference type="AlphaFoldDB" id="A0A7J5Z6P3"/>
<proteinExistence type="predicted"/>
<dbReference type="OrthoDB" id="6155932at2759"/>
<comment type="caution">
    <text evidence="1">The sequence shown here is derived from an EMBL/GenBank/DDBJ whole genome shotgun (WGS) entry which is preliminary data.</text>
</comment>
<dbReference type="PANTHER" id="PTHR47526:SF3">
    <property type="entry name" value="PHD-TYPE DOMAIN-CONTAINING PROTEIN"/>
    <property type="match status" value="1"/>
</dbReference>
<dbReference type="EMBL" id="JAAKFY010000006">
    <property type="protein sequence ID" value="KAF3856789.1"/>
    <property type="molecule type" value="Genomic_DNA"/>
</dbReference>
<accession>A0A7J5Z6P3</accession>
<name>A0A7J5Z6P3_DISMA</name>
<sequence>MAANTAHLNGKERERYLVKTVIIGCDPYLLPPTVFCLLNSAKCLPQLTFPDIYIYLVHNPSPFTGESLKAFKSTDAYQYAVAGWVNDTKIWHVEKTHLHVITAKALNSNPTSPWIVVQEDGTVVMAHCTCMAGLGEGLFPRSSTYVYSCALLRREKTRHAQRSHAPGHSLALKMVKYDEVSNIFAIKEQVKPKTYFST</sequence>
<gene>
    <name evidence="1" type="ORF">F7725_017512</name>
</gene>
<protein>
    <submittedName>
        <fullName evidence="1">Uncharacterized protein</fullName>
    </submittedName>
</protein>
<organism evidence="1 2">
    <name type="scientific">Dissostichus mawsoni</name>
    <name type="common">Antarctic cod</name>
    <dbReference type="NCBI Taxonomy" id="36200"/>
    <lineage>
        <taxon>Eukaryota</taxon>
        <taxon>Metazoa</taxon>
        <taxon>Chordata</taxon>
        <taxon>Craniata</taxon>
        <taxon>Vertebrata</taxon>
        <taxon>Euteleostomi</taxon>
        <taxon>Actinopterygii</taxon>
        <taxon>Neopterygii</taxon>
        <taxon>Teleostei</taxon>
        <taxon>Neoteleostei</taxon>
        <taxon>Acanthomorphata</taxon>
        <taxon>Eupercaria</taxon>
        <taxon>Perciformes</taxon>
        <taxon>Notothenioidei</taxon>
        <taxon>Nototheniidae</taxon>
        <taxon>Dissostichus</taxon>
    </lineage>
</organism>
<evidence type="ECO:0000313" key="2">
    <source>
        <dbReference type="Proteomes" id="UP000518266"/>
    </source>
</evidence>
<reference evidence="1 2" key="1">
    <citation type="submission" date="2020-03" db="EMBL/GenBank/DDBJ databases">
        <title>Dissostichus mawsoni Genome sequencing and assembly.</title>
        <authorList>
            <person name="Park H."/>
        </authorList>
    </citation>
    <scope>NUCLEOTIDE SEQUENCE [LARGE SCALE GENOMIC DNA]</scope>
    <source>
        <strain evidence="1">DM0001</strain>
        <tissue evidence="1">Muscle</tissue>
    </source>
</reference>
<evidence type="ECO:0000313" key="1">
    <source>
        <dbReference type="EMBL" id="KAF3856789.1"/>
    </source>
</evidence>